<reference evidence="2 3" key="1">
    <citation type="submission" date="2017-12" db="EMBL/GenBank/DDBJ databases">
        <title>Sequencing, de novo assembly and annotation of complete genome of a new Thraustochytrid species, strain FCC1311.</title>
        <authorList>
            <person name="Sedici K."/>
            <person name="Godart F."/>
            <person name="Aiese Cigliano R."/>
            <person name="Sanseverino W."/>
            <person name="Barakat M."/>
            <person name="Ortet P."/>
            <person name="Marechal E."/>
            <person name="Cagnac O."/>
            <person name="Amato A."/>
        </authorList>
    </citation>
    <scope>NUCLEOTIDE SEQUENCE [LARGE SCALE GENOMIC DNA]</scope>
</reference>
<comment type="caution">
    <text evidence="2">The sequence shown here is derived from an EMBL/GenBank/DDBJ whole genome shotgun (WGS) entry which is preliminary data.</text>
</comment>
<evidence type="ECO:0000313" key="3">
    <source>
        <dbReference type="Proteomes" id="UP000241890"/>
    </source>
</evidence>
<evidence type="ECO:0000313" key="2">
    <source>
        <dbReference type="EMBL" id="GBG32918.1"/>
    </source>
</evidence>
<proteinExistence type="predicted"/>
<gene>
    <name evidence="2" type="ORF">FCC1311_091442</name>
</gene>
<accession>A0A2R5GT32</accession>
<sequence>MAQEPQDDGRWPDDNDDNNNKDNNKENRELGDGEQGGKKSVARKEGSLVVNAEMVLLDVIMSTMSPKRAEMASRTAEMDKTRVPKKARRVLGMDDEVSPETKRAMDQTRRRRIREQKRALDEVAGARPTLAQLAIPNTDFRVSDKALRILGDENLAQASCKLVTPAERQLAAQHPKVIHVLGDSTLASPKAQQRCGTEMDAKQRRAQVADNVRQAAARDEEARRKLDAVLRALPCDEQLELPQAAVGQPIPEKALRFFGEDQLETLSRCAVTKDVRKNLRPKTLHMLGDTNLLSRKERQVLGSLDANKPSSERDQPWHSRIVSSLRALGVM</sequence>
<feature type="region of interest" description="Disordered" evidence="1">
    <location>
        <begin position="1"/>
        <end position="46"/>
    </location>
</feature>
<feature type="compositionally biased region" description="Basic and acidic residues" evidence="1">
    <location>
        <begin position="7"/>
        <end position="46"/>
    </location>
</feature>
<protein>
    <submittedName>
        <fullName evidence="2">Uncharacterized protein</fullName>
    </submittedName>
</protein>
<dbReference type="InParanoid" id="A0A2R5GT32"/>
<dbReference type="AlphaFoldDB" id="A0A2R5GT32"/>
<name>A0A2R5GT32_9STRA</name>
<keyword evidence="3" id="KW-1185">Reference proteome</keyword>
<organism evidence="2 3">
    <name type="scientific">Hondaea fermentalgiana</name>
    <dbReference type="NCBI Taxonomy" id="2315210"/>
    <lineage>
        <taxon>Eukaryota</taxon>
        <taxon>Sar</taxon>
        <taxon>Stramenopiles</taxon>
        <taxon>Bigyra</taxon>
        <taxon>Labyrinthulomycetes</taxon>
        <taxon>Thraustochytrida</taxon>
        <taxon>Thraustochytriidae</taxon>
        <taxon>Hondaea</taxon>
    </lineage>
</organism>
<evidence type="ECO:0000256" key="1">
    <source>
        <dbReference type="SAM" id="MobiDB-lite"/>
    </source>
</evidence>
<dbReference type="Proteomes" id="UP000241890">
    <property type="component" value="Unassembled WGS sequence"/>
</dbReference>
<dbReference type="EMBL" id="BEYU01000135">
    <property type="protein sequence ID" value="GBG32918.1"/>
    <property type="molecule type" value="Genomic_DNA"/>
</dbReference>